<dbReference type="AlphaFoldDB" id="A0AAV9QZG6"/>
<evidence type="ECO:0000256" key="4">
    <source>
        <dbReference type="ARBA" id="ARBA00023180"/>
    </source>
</evidence>
<evidence type="ECO:0000256" key="7">
    <source>
        <dbReference type="SAM" id="SignalP"/>
    </source>
</evidence>
<evidence type="ECO:0000256" key="3">
    <source>
        <dbReference type="ARBA" id="ARBA00023136"/>
    </source>
</evidence>
<keyword evidence="6" id="KW-1133">Transmembrane helix</keyword>
<feature type="domain" description="Seven cysteines N-terminal" evidence="8">
    <location>
        <begin position="32"/>
        <end position="125"/>
    </location>
</feature>
<feature type="compositionally biased region" description="Low complexity" evidence="5">
    <location>
        <begin position="197"/>
        <end position="210"/>
    </location>
</feature>
<comment type="subcellular location">
    <subcellularLocation>
        <location evidence="1">Membrane</location>
    </subcellularLocation>
</comment>
<dbReference type="SMART" id="SM00765">
    <property type="entry name" value="MANEC"/>
    <property type="match status" value="1"/>
</dbReference>
<evidence type="ECO:0000256" key="5">
    <source>
        <dbReference type="SAM" id="MobiDB-lite"/>
    </source>
</evidence>
<sequence>MTLPTNLRPLPGLLISTASLMMVLMTLPASALGPETCFSRQHQGTAVIVRQALNRQAVAMIARTVHSERDCVLACCSEEVLTGARCNMAVFKGNKHAAEDNCLLFHCPTELDCPLMKAPEGSNTYDIYKGLSHPPTLRPVTMTTTIQTSTTTSPPTTPTTTQPTSTASTSTTAQALPSPTEPPPPFIIIATVPVGIPPTTTTTTTPTTTTMGHSATFTSRKPNKSSKKQNKTIKKGKSHPSITTTTTNTQTAPGSTTSLPTETARKEVEHKYTSIPETTAATTTTAALTFKTTSTTTTTSATTTTFPMSSNTLPTTTITTTTSPTTTITTTTTTTTSSTTTTQCTTSTSTTEPTTTVMAQPPSLIFIPKDPLQSDPDLQPGHTHLNSSSSRGKVVVAAQGALKGSVVAFMVLGLAVLTLALAVGGRKAMESFDRRHYTRLELNDLHYEI</sequence>
<dbReference type="EMBL" id="JAHHUM010002640">
    <property type="protein sequence ID" value="KAK5601909.1"/>
    <property type="molecule type" value="Genomic_DNA"/>
</dbReference>
<dbReference type="GO" id="GO:0016020">
    <property type="term" value="C:membrane"/>
    <property type="evidence" value="ECO:0007669"/>
    <property type="project" value="UniProtKB-SubCell"/>
</dbReference>
<evidence type="ECO:0000256" key="6">
    <source>
        <dbReference type="SAM" id="Phobius"/>
    </source>
</evidence>
<feature type="compositionally biased region" description="Low complexity" evidence="5">
    <location>
        <begin position="243"/>
        <end position="257"/>
    </location>
</feature>
<feature type="region of interest" description="Disordered" evidence="5">
    <location>
        <begin position="298"/>
        <end position="356"/>
    </location>
</feature>
<keyword evidence="10" id="KW-1185">Reference proteome</keyword>
<keyword evidence="3 6" id="KW-0472">Membrane</keyword>
<evidence type="ECO:0000313" key="9">
    <source>
        <dbReference type="EMBL" id="KAK5601909.1"/>
    </source>
</evidence>
<comment type="caution">
    <text evidence="9">The sequence shown here is derived from an EMBL/GenBank/DDBJ whole genome shotgun (WGS) entry which is preliminary data.</text>
</comment>
<keyword evidence="6" id="KW-0812">Transmembrane</keyword>
<feature type="region of interest" description="Disordered" evidence="5">
    <location>
        <begin position="145"/>
        <end position="264"/>
    </location>
</feature>
<organism evidence="9 10">
    <name type="scientific">Crenichthys baileyi</name>
    <name type="common">White River springfish</name>
    <dbReference type="NCBI Taxonomy" id="28760"/>
    <lineage>
        <taxon>Eukaryota</taxon>
        <taxon>Metazoa</taxon>
        <taxon>Chordata</taxon>
        <taxon>Craniata</taxon>
        <taxon>Vertebrata</taxon>
        <taxon>Euteleostomi</taxon>
        <taxon>Actinopterygii</taxon>
        <taxon>Neopterygii</taxon>
        <taxon>Teleostei</taxon>
        <taxon>Neoteleostei</taxon>
        <taxon>Acanthomorphata</taxon>
        <taxon>Ovalentaria</taxon>
        <taxon>Atherinomorphae</taxon>
        <taxon>Cyprinodontiformes</taxon>
        <taxon>Goodeidae</taxon>
        <taxon>Crenichthys</taxon>
    </lineage>
</organism>
<feature type="signal peptide" evidence="7">
    <location>
        <begin position="1"/>
        <end position="31"/>
    </location>
</feature>
<feature type="compositionally biased region" description="Polar residues" evidence="5">
    <location>
        <begin position="211"/>
        <end position="220"/>
    </location>
</feature>
<feature type="transmembrane region" description="Helical" evidence="6">
    <location>
        <begin position="406"/>
        <end position="425"/>
    </location>
</feature>
<protein>
    <recommendedName>
        <fullName evidence="8">Seven cysteines N-terminal domain-containing protein</fullName>
    </recommendedName>
</protein>
<dbReference type="InterPro" id="IPR013980">
    <property type="entry name" value="MANSC_dom"/>
</dbReference>
<name>A0AAV9QZG6_9TELE</name>
<evidence type="ECO:0000259" key="8">
    <source>
        <dbReference type="SMART" id="SM00765"/>
    </source>
</evidence>
<proteinExistence type="predicted"/>
<accession>A0AAV9QZG6</accession>
<gene>
    <name evidence="9" type="ORF">CRENBAI_019090</name>
</gene>
<evidence type="ECO:0000256" key="2">
    <source>
        <dbReference type="ARBA" id="ARBA00022729"/>
    </source>
</evidence>
<feature type="chain" id="PRO_5043350753" description="Seven cysteines N-terminal domain-containing protein" evidence="7">
    <location>
        <begin position="32"/>
        <end position="449"/>
    </location>
</feature>
<evidence type="ECO:0000313" key="10">
    <source>
        <dbReference type="Proteomes" id="UP001311232"/>
    </source>
</evidence>
<keyword evidence="4" id="KW-0325">Glycoprotein</keyword>
<dbReference type="InterPro" id="IPR011106">
    <property type="entry name" value="MANSC_N"/>
</dbReference>
<feature type="region of interest" description="Disordered" evidence="5">
    <location>
        <begin position="369"/>
        <end position="391"/>
    </location>
</feature>
<reference evidence="9 10" key="1">
    <citation type="submission" date="2021-06" db="EMBL/GenBank/DDBJ databases">
        <authorList>
            <person name="Palmer J.M."/>
        </authorList>
    </citation>
    <scope>NUCLEOTIDE SEQUENCE [LARGE SCALE GENOMIC DNA]</scope>
    <source>
        <strain evidence="9 10">MEX-2019</strain>
        <tissue evidence="9">Muscle</tissue>
    </source>
</reference>
<feature type="compositionally biased region" description="Low complexity" evidence="5">
    <location>
        <begin position="145"/>
        <end position="178"/>
    </location>
</feature>
<evidence type="ECO:0000256" key="1">
    <source>
        <dbReference type="ARBA" id="ARBA00004370"/>
    </source>
</evidence>
<dbReference type="Proteomes" id="UP001311232">
    <property type="component" value="Unassembled WGS sequence"/>
</dbReference>
<keyword evidence="2 7" id="KW-0732">Signal</keyword>
<feature type="compositionally biased region" description="Basic residues" evidence="5">
    <location>
        <begin position="221"/>
        <end position="238"/>
    </location>
</feature>
<dbReference type="Pfam" id="PF07502">
    <property type="entry name" value="MANEC"/>
    <property type="match status" value="1"/>
</dbReference>